<dbReference type="Gene3D" id="3.30.40.10">
    <property type="entry name" value="Zinc/RING finger domain, C3HC4 (zinc finger)"/>
    <property type="match status" value="1"/>
</dbReference>
<proteinExistence type="predicted"/>
<keyword evidence="1" id="KW-0863">Zinc-finger</keyword>
<dbReference type="AlphaFoldDB" id="A0A485LGT8"/>
<evidence type="ECO:0000313" key="4">
    <source>
        <dbReference type="EMBL" id="VFT97840.1"/>
    </source>
</evidence>
<dbReference type="InterPro" id="IPR051826">
    <property type="entry name" value="E3_ubiquitin-ligase_domain"/>
</dbReference>
<dbReference type="GO" id="GO:0006511">
    <property type="term" value="P:ubiquitin-dependent protein catabolic process"/>
    <property type="evidence" value="ECO:0007669"/>
    <property type="project" value="TreeGrafter"/>
</dbReference>
<accession>A0A485LGT8</accession>
<dbReference type="GO" id="GO:0008270">
    <property type="term" value="F:zinc ion binding"/>
    <property type="evidence" value="ECO:0007669"/>
    <property type="project" value="UniProtKB-KW"/>
</dbReference>
<dbReference type="SMART" id="SM00184">
    <property type="entry name" value="RING"/>
    <property type="match status" value="1"/>
</dbReference>
<dbReference type="InterPro" id="IPR013083">
    <property type="entry name" value="Znf_RING/FYVE/PHD"/>
</dbReference>
<dbReference type="InterPro" id="IPR001841">
    <property type="entry name" value="Znf_RING"/>
</dbReference>
<evidence type="ECO:0000313" key="5">
    <source>
        <dbReference type="Proteomes" id="UP000332933"/>
    </source>
</evidence>
<dbReference type="OrthoDB" id="76548at2759"/>
<evidence type="ECO:0000313" key="3">
    <source>
        <dbReference type="EMBL" id="KAF0687085.1"/>
    </source>
</evidence>
<feature type="domain" description="RING-type" evidence="2">
    <location>
        <begin position="136"/>
        <end position="183"/>
    </location>
</feature>
<sequence length="298" mass="33951">MCAAMDDKWPGTETVFLEMLVDLGACLLQTLSAFHRTASLEESNDDGDEARRRGHRLNKYVRIKDPTVHLDTLAPQLRYELSYTSNLTSAADLFDRPSLFRQLVKTAIAPAMRQVLPMALVESSTVTSFVGMDATCSICWEPWYGDDDSDGMRRTCQLPCNHRFHEDCLGSWLARHATCPLCRAAPPSIQDKYAIDQVQTYLRPRNDHRLSTGEMVVRLKPRDPSSRPVDVASSFSIQCVVDDGGRPRSCWMQLWHRLGLAFVRRRLWKHRLHWVCVACCYVGVRLWIRSPSGGKRNP</sequence>
<dbReference type="EMBL" id="CAADRA010006984">
    <property type="protein sequence ID" value="VFT97840.1"/>
    <property type="molecule type" value="Genomic_DNA"/>
</dbReference>
<keyword evidence="5" id="KW-1185">Reference proteome</keyword>
<dbReference type="GO" id="GO:0061630">
    <property type="term" value="F:ubiquitin protein ligase activity"/>
    <property type="evidence" value="ECO:0007669"/>
    <property type="project" value="TreeGrafter"/>
</dbReference>
<keyword evidence="1" id="KW-0479">Metal-binding</keyword>
<gene>
    <name evidence="4" type="primary">Aste57867_21166</name>
    <name evidence="3" type="ORF">As57867_021098</name>
    <name evidence="4" type="ORF">ASTE57867_21166</name>
</gene>
<dbReference type="EMBL" id="VJMH01006958">
    <property type="protein sequence ID" value="KAF0687085.1"/>
    <property type="molecule type" value="Genomic_DNA"/>
</dbReference>
<keyword evidence="1" id="KW-0862">Zinc</keyword>
<reference evidence="3" key="2">
    <citation type="submission" date="2019-06" db="EMBL/GenBank/DDBJ databases">
        <title>Genomics analysis of Aphanomyces spp. identifies a new class of oomycete effector associated with host adaptation.</title>
        <authorList>
            <person name="Gaulin E."/>
        </authorList>
    </citation>
    <scope>NUCLEOTIDE SEQUENCE</scope>
    <source>
        <strain evidence="3">CBS 578.67</strain>
    </source>
</reference>
<protein>
    <submittedName>
        <fullName evidence="4">Aste57867_21166 protein</fullName>
    </submittedName>
</protein>
<dbReference type="PANTHER" id="PTHR22765:SF411">
    <property type="entry name" value="OS02G0248440 PROTEIN"/>
    <property type="match status" value="1"/>
</dbReference>
<dbReference type="PANTHER" id="PTHR22765">
    <property type="entry name" value="RING FINGER AND PROTEASE ASSOCIATED DOMAIN-CONTAINING"/>
    <property type="match status" value="1"/>
</dbReference>
<name>A0A485LGT8_9STRA</name>
<dbReference type="Pfam" id="PF13639">
    <property type="entry name" value="zf-RING_2"/>
    <property type="match status" value="1"/>
</dbReference>
<dbReference type="PROSITE" id="PS50089">
    <property type="entry name" value="ZF_RING_2"/>
    <property type="match status" value="1"/>
</dbReference>
<evidence type="ECO:0000259" key="2">
    <source>
        <dbReference type="PROSITE" id="PS50089"/>
    </source>
</evidence>
<dbReference type="Proteomes" id="UP000332933">
    <property type="component" value="Unassembled WGS sequence"/>
</dbReference>
<reference evidence="4 5" key="1">
    <citation type="submission" date="2019-03" db="EMBL/GenBank/DDBJ databases">
        <authorList>
            <person name="Gaulin E."/>
            <person name="Dumas B."/>
        </authorList>
    </citation>
    <scope>NUCLEOTIDE SEQUENCE [LARGE SCALE GENOMIC DNA]</scope>
    <source>
        <strain evidence="4">CBS 568.67</strain>
    </source>
</reference>
<evidence type="ECO:0000256" key="1">
    <source>
        <dbReference type="PROSITE-ProRule" id="PRU00175"/>
    </source>
</evidence>
<dbReference type="SUPFAM" id="SSF57850">
    <property type="entry name" value="RING/U-box"/>
    <property type="match status" value="1"/>
</dbReference>
<organism evidence="4 5">
    <name type="scientific">Aphanomyces stellatus</name>
    <dbReference type="NCBI Taxonomy" id="120398"/>
    <lineage>
        <taxon>Eukaryota</taxon>
        <taxon>Sar</taxon>
        <taxon>Stramenopiles</taxon>
        <taxon>Oomycota</taxon>
        <taxon>Saprolegniomycetes</taxon>
        <taxon>Saprolegniales</taxon>
        <taxon>Verrucalvaceae</taxon>
        <taxon>Aphanomyces</taxon>
    </lineage>
</organism>